<dbReference type="InterPro" id="IPR016181">
    <property type="entry name" value="Acyl_CoA_acyltransferase"/>
</dbReference>
<dbReference type="AlphaFoldDB" id="A0A8J6JBX6"/>
<dbReference type="RefSeq" id="WP_186906408.1">
    <property type="nucleotide sequence ID" value="NZ_JACOPP010000002.1"/>
</dbReference>
<dbReference type="SUPFAM" id="SSF55729">
    <property type="entry name" value="Acyl-CoA N-acyltransferases (Nat)"/>
    <property type="match status" value="1"/>
</dbReference>
<accession>A0A8J6JBX6</accession>
<organism evidence="2 3">
    <name type="scientific">Lawsonibacter hominis</name>
    <dbReference type="NCBI Taxonomy" id="2763053"/>
    <lineage>
        <taxon>Bacteria</taxon>
        <taxon>Bacillati</taxon>
        <taxon>Bacillota</taxon>
        <taxon>Clostridia</taxon>
        <taxon>Eubacteriales</taxon>
        <taxon>Oscillospiraceae</taxon>
        <taxon>Lawsonibacter</taxon>
    </lineage>
</organism>
<evidence type="ECO:0000259" key="1">
    <source>
        <dbReference type="PROSITE" id="PS51186"/>
    </source>
</evidence>
<dbReference type="EMBL" id="JACOPP010000002">
    <property type="protein sequence ID" value="MBC5732507.1"/>
    <property type="molecule type" value="Genomic_DNA"/>
</dbReference>
<name>A0A8J6JBX6_9FIRM</name>
<feature type="domain" description="N-acetyltransferase" evidence="1">
    <location>
        <begin position="2"/>
        <end position="170"/>
    </location>
</feature>
<dbReference type="PANTHER" id="PTHR39173">
    <property type="entry name" value="ACETYLTRANSFERASE"/>
    <property type="match status" value="1"/>
</dbReference>
<dbReference type="GO" id="GO:0016747">
    <property type="term" value="F:acyltransferase activity, transferring groups other than amino-acyl groups"/>
    <property type="evidence" value="ECO:0007669"/>
    <property type="project" value="InterPro"/>
</dbReference>
<proteinExistence type="predicted"/>
<sequence length="170" mass="18887">MITLRSPAPSDRERIWAYRAEFLRAGDSLDGTAALDRAESFAEWFSAVEDNRRAESVRSGMVPATSFLAEDAASSLVGMIQLRHCLNDYLLHFGGHIGYSVRPSQRRKGYATEMLRLVLEEARRLGLKQVLVTCDAANEASRRTIRTNGGVLDGAIAEGGRLTQRYWIAL</sequence>
<dbReference type="CDD" id="cd04301">
    <property type="entry name" value="NAT_SF"/>
    <property type="match status" value="1"/>
</dbReference>
<dbReference type="PANTHER" id="PTHR39173:SF1">
    <property type="entry name" value="ACETYLTRANSFERASE"/>
    <property type="match status" value="1"/>
</dbReference>
<dbReference type="Gene3D" id="3.40.630.30">
    <property type="match status" value="1"/>
</dbReference>
<comment type="caution">
    <text evidence="2">The sequence shown here is derived from an EMBL/GenBank/DDBJ whole genome shotgun (WGS) entry which is preliminary data.</text>
</comment>
<evidence type="ECO:0000313" key="2">
    <source>
        <dbReference type="EMBL" id="MBC5732507.1"/>
    </source>
</evidence>
<reference evidence="2" key="1">
    <citation type="submission" date="2020-08" db="EMBL/GenBank/DDBJ databases">
        <title>Genome public.</title>
        <authorList>
            <person name="Liu C."/>
            <person name="Sun Q."/>
        </authorList>
    </citation>
    <scope>NUCLEOTIDE SEQUENCE</scope>
    <source>
        <strain evidence="2">NSJ-51</strain>
    </source>
</reference>
<dbReference type="Pfam" id="PF13302">
    <property type="entry name" value="Acetyltransf_3"/>
    <property type="match status" value="1"/>
</dbReference>
<keyword evidence="3" id="KW-1185">Reference proteome</keyword>
<evidence type="ECO:0000313" key="3">
    <source>
        <dbReference type="Proteomes" id="UP000661435"/>
    </source>
</evidence>
<dbReference type="PROSITE" id="PS51186">
    <property type="entry name" value="GNAT"/>
    <property type="match status" value="1"/>
</dbReference>
<gene>
    <name evidence="2" type="ORF">H8S57_02040</name>
</gene>
<dbReference type="Proteomes" id="UP000661435">
    <property type="component" value="Unassembled WGS sequence"/>
</dbReference>
<dbReference type="InterPro" id="IPR000182">
    <property type="entry name" value="GNAT_dom"/>
</dbReference>
<protein>
    <submittedName>
        <fullName evidence="2">GNAT family N-acetyltransferase</fullName>
    </submittedName>
</protein>